<evidence type="ECO:0000256" key="1">
    <source>
        <dbReference type="SAM" id="Coils"/>
    </source>
</evidence>
<reference evidence="3" key="1">
    <citation type="submission" date="2018-05" db="EMBL/GenBank/DDBJ databases">
        <authorList>
            <person name="Lanie J.A."/>
            <person name="Ng W.-L."/>
            <person name="Kazmierczak K.M."/>
            <person name="Andrzejewski T.M."/>
            <person name="Davidsen T.M."/>
            <person name="Wayne K.J."/>
            <person name="Tettelin H."/>
            <person name="Glass J.I."/>
            <person name="Rusch D."/>
            <person name="Podicherti R."/>
            <person name="Tsui H.-C.T."/>
            <person name="Winkler M.E."/>
        </authorList>
    </citation>
    <scope>NUCLEOTIDE SEQUENCE</scope>
</reference>
<accession>A0A381W355</accession>
<proteinExistence type="predicted"/>
<sequence length="101" mass="11675">MNVNTSIWDKLTHVAALLSVITVLVWVGVLYFPLMHQNEVMRQQIVRLDKQIQQEEVANRRLRLEIDSLKTDPKTVERLAREQLGLARPDETVVRFGLPGE</sequence>
<organism evidence="3">
    <name type="scientific">marine metagenome</name>
    <dbReference type="NCBI Taxonomy" id="408172"/>
    <lineage>
        <taxon>unclassified sequences</taxon>
        <taxon>metagenomes</taxon>
        <taxon>ecological metagenomes</taxon>
    </lineage>
</organism>
<keyword evidence="2" id="KW-1133">Transmembrane helix</keyword>
<keyword evidence="2" id="KW-0812">Transmembrane</keyword>
<keyword evidence="2" id="KW-0472">Membrane</keyword>
<feature type="coiled-coil region" evidence="1">
    <location>
        <begin position="38"/>
        <end position="72"/>
    </location>
</feature>
<dbReference type="Pfam" id="PF04977">
    <property type="entry name" value="DivIC"/>
    <property type="match status" value="1"/>
</dbReference>
<evidence type="ECO:0008006" key="4">
    <source>
        <dbReference type="Google" id="ProtNLM"/>
    </source>
</evidence>
<gene>
    <name evidence="3" type="ORF">METZ01_LOCUS99655</name>
</gene>
<dbReference type="InterPro" id="IPR007060">
    <property type="entry name" value="FtsL/DivIC"/>
</dbReference>
<dbReference type="EMBL" id="UINC01010528">
    <property type="protein sequence ID" value="SVA46801.1"/>
    <property type="molecule type" value="Genomic_DNA"/>
</dbReference>
<feature type="transmembrane region" description="Helical" evidence="2">
    <location>
        <begin position="12"/>
        <end position="34"/>
    </location>
</feature>
<protein>
    <recommendedName>
        <fullName evidence="4">Cell division protein FtsL</fullName>
    </recommendedName>
</protein>
<keyword evidence="1" id="KW-0175">Coiled coil</keyword>
<evidence type="ECO:0000256" key="2">
    <source>
        <dbReference type="SAM" id="Phobius"/>
    </source>
</evidence>
<evidence type="ECO:0000313" key="3">
    <source>
        <dbReference type="EMBL" id="SVA46801.1"/>
    </source>
</evidence>
<name>A0A381W355_9ZZZZ</name>
<dbReference type="AlphaFoldDB" id="A0A381W355"/>